<keyword evidence="2 3" id="KW-0413">Isomerase</keyword>
<keyword evidence="3" id="KW-0963">Cytoplasm</keyword>
<dbReference type="PANTHER" id="PTHR31689:SF0">
    <property type="entry name" value="DIAMINOPIMELATE EPIMERASE"/>
    <property type="match status" value="1"/>
</dbReference>
<dbReference type="HAMAP" id="MF_00197">
    <property type="entry name" value="DAP_epimerase"/>
    <property type="match status" value="1"/>
</dbReference>
<reference evidence="5" key="1">
    <citation type="journal article" date="2020" name="MBio">
        <title>'Candidatus Ethanoperedens,' a Thermophilic Genus of Archaea Mediating the Anaerobic Oxidation of Ethane.</title>
        <authorList>
            <person name="Hahn C.J."/>
            <person name="Laso-Perez R."/>
            <person name="Vulcano F."/>
            <person name="Vaziourakis K.M."/>
            <person name="Stokke R."/>
            <person name="Steen I.H."/>
            <person name="Teske A."/>
            <person name="Boetius A."/>
            <person name="Liebeke M."/>
            <person name="Amann R."/>
            <person name="Knittel K."/>
            <person name="Wegener G."/>
        </authorList>
    </citation>
    <scope>NUCLEOTIDE SEQUENCE</scope>
    <source>
        <strain evidence="5">GoM-Arc1-LC-WB58</strain>
    </source>
</reference>
<dbReference type="UniPathway" id="UPA00034">
    <property type="reaction ID" value="UER00025"/>
</dbReference>
<dbReference type="SUPFAM" id="SSF54506">
    <property type="entry name" value="Diaminopimelate epimerase-like"/>
    <property type="match status" value="2"/>
</dbReference>
<feature type="binding site" evidence="3">
    <location>
        <begin position="76"/>
        <end position="77"/>
    </location>
    <ligand>
        <name>substrate</name>
    </ligand>
</feature>
<feature type="binding site" evidence="3">
    <location>
        <begin position="210"/>
        <end position="211"/>
    </location>
    <ligand>
        <name>substrate</name>
    </ligand>
</feature>
<gene>
    <name evidence="3" type="primary">dapF</name>
    <name evidence="5" type="ORF">GIS02_02910</name>
</gene>
<feature type="binding site" evidence="3">
    <location>
        <position position="66"/>
    </location>
    <ligand>
        <name>substrate</name>
    </ligand>
</feature>
<feature type="site" description="Could be important to modulate the pK values of the two catalytic cysteine residues" evidence="3">
    <location>
        <position position="161"/>
    </location>
</feature>
<organism evidence="5 6">
    <name type="scientific">Candidatus Ethanoperedens thermophilum</name>
    <dbReference type="NCBI Taxonomy" id="2766897"/>
    <lineage>
        <taxon>Archaea</taxon>
        <taxon>Methanobacteriati</taxon>
        <taxon>Methanobacteriota</taxon>
        <taxon>Stenosarchaea group</taxon>
        <taxon>Methanomicrobia</taxon>
        <taxon>Methanosarcinales</taxon>
        <taxon>Methanosarcinales incertae sedis</taxon>
        <taxon>GOM Arc I cluster</taxon>
        <taxon>Candidatus Ethanoperedens</taxon>
    </lineage>
</organism>
<comment type="subunit">
    <text evidence="3">Homodimer.</text>
</comment>
<comment type="catalytic activity">
    <reaction evidence="3">
        <text>(2S,6S)-2,6-diaminopimelate = meso-2,6-diaminopimelate</text>
        <dbReference type="Rhea" id="RHEA:15393"/>
        <dbReference type="ChEBI" id="CHEBI:57609"/>
        <dbReference type="ChEBI" id="CHEBI:57791"/>
        <dbReference type="EC" id="5.1.1.7"/>
    </reaction>
</comment>
<feature type="active site" description="Proton acceptor" evidence="3">
    <location>
        <position position="220"/>
    </location>
</feature>
<comment type="caution">
    <text evidence="5">The sequence shown here is derived from an EMBL/GenBank/DDBJ whole genome shotgun (WGS) entry which is preliminary data.</text>
</comment>
<feature type="active site" description="Proton donor" evidence="3">
    <location>
        <position position="75"/>
    </location>
</feature>
<dbReference type="GO" id="GO:0005829">
    <property type="term" value="C:cytosol"/>
    <property type="evidence" value="ECO:0007669"/>
    <property type="project" value="TreeGrafter"/>
</dbReference>
<evidence type="ECO:0000313" key="6">
    <source>
        <dbReference type="Proteomes" id="UP000606580"/>
    </source>
</evidence>
<comment type="subcellular location">
    <subcellularLocation>
        <location evidence="3">Cytoplasm</location>
    </subcellularLocation>
</comment>
<dbReference type="EMBL" id="WNEG01000055">
    <property type="protein sequence ID" value="NMG83140.1"/>
    <property type="molecule type" value="Genomic_DNA"/>
</dbReference>
<evidence type="ECO:0000256" key="3">
    <source>
        <dbReference type="HAMAP-Rule" id="MF_00197"/>
    </source>
</evidence>
<dbReference type="Pfam" id="PF01678">
    <property type="entry name" value="DAP_epimerase"/>
    <property type="match status" value="2"/>
</dbReference>
<comment type="function">
    <text evidence="3">Catalyzes the stereoinversion of LL-2,6-diaminopimelate (L,L-DAP) to meso-diaminopimelate (meso-DAP), a precursor of L-lysine.</text>
</comment>
<accession>A0A848D8N3</accession>
<dbReference type="PANTHER" id="PTHR31689">
    <property type="entry name" value="DIAMINOPIMELATE EPIMERASE, CHLOROPLASTIC"/>
    <property type="match status" value="1"/>
</dbReference>
<evidence type="ECO:0000256" key="4">
    <source>
        <dbReference type="NCBIfam" id="TIGR00652"/>
    </source>
</evidence>
<dbReference type="Proteomes" id="UP000606580">
    <property type="component" value="Unassembled WGS sequence"/>
</dbReference>
<sequence>MIPFTKLHGNGNDFILIDEYHGTVVTDENKADFASTYCNRRFGIGADGVLFLSSNRFADIGMRLFQPDGTEAEMCGNGICCIVKYAVDAGYVQIGKISVNTLSGILDVRTQRTENRQLLITVNMGRPLYDRPSIPAEGGGELINQELHGFMVSAVNTGVPHAVVFTKHLKALSLLETATKIRYDPLFPNGTNVNFVEVHSTDEISIRTYERGVEAETLSCGTGSVASASVANRLKKTGDKVLVRTMGGQLRITLEDDTAYMEGSAETVFKGEILTTT</sequence>
<evidence type="ECO:0000313" key="5">
    <source>
        <dbReference type="EMBL" id="NMG83140.1"/>
    </source>
</evidence>
<dbReference type="GO" id="GO:0008837">
    <property type="term" value="F:diaminopimelate epimerase activity"/>
    <property type="evidence" value="ECO:0007669"/>
    <property type="project" value="UniProtKB-UniRule"/>
</dbReference>
<protein>
    <recommendedName>
        <fullName evidence="3 4">Diaminopimelate epimerase</fullName>
        <shortName evidence="3">DAP epimerase</shortName>
        <ecNumber evidence="3 4">5.1.1.7</ecNumber>
    </recommendedName>
    <alternativeName>
        <fullName evidence="3">PLP-independent amino acid racemase</fullName>
    </alternativeName>
</protein>
<dbReference type="AlphaFoldDB" id="A0A848D8N3"/>
<comment type="caution">
    <text evidence="3">Lacks conserved residue(s) required for the propagation of feature annotation.</text>
</comment>
<dbReference type="GO" id="GO:0009089">
    <property type="term" value="P:lysine biosynthetic process via diaminopimelate"/>
    <property type="evidence" value="ECO:0007669"/>
    <property type="project" value="UniProtKB-UniRule"/>
</dbReference>
<proteinExistence type="inferred from homology"/>
<keyword evidence="3" id="KW-0457">Lysine biosynthesis</keyword>
<dbReference type="NCBIfam" id="TIGR00652">
    <property type="entry name" value="DapF"/>
    <property type="match status" value="1"/>
</dbReference>
<comment type="similarity">
    <text evidence="1 3">Belongs to the diaminopimelate epimerase family.</text>
</comment>
<dbReference type="EC" id="5.1.1.7" evidence="3 4"/>
<dbReference type="Gene3D" id="3.10.310.10">
    <property type="entry name" value="Diaminopimelate Epimerase, Chain A, domain 1"/>
    <property type="match status" value="2"/>
</dbReference>
<feature type="binding site" evidence="3">
    <location>
        <position position="12"/>
    </location>
    <ligand>
        <name>substrate</name>
    </ligand>
</feature>
<keyword evidence="3" id="KW-0028">Amino-acid biosynthesis</keyword>
<name>A0A848D8N3_9EURY</name>
<feature type="site" description="Could be important to modulate the pK values of the two catalytic cysteine residues" evidence="3">
    <location>
        <position position="210"/>
    </location>
</feature>
<evidence type="ECO:0000256" key="1">
    <source>
        <dbReference type="ARBA" id="ARBA00010219"/>
    </source>
</evidence>
<comment type="pathway">
    <text evidence="3">Amino-acid biosynthesis; L-lysine biosynthesis via DAP pathway; DL-2,6-diaminopimelate from LL-2,6-diaminopimelate: step 1/1.</text>
</comment>
<dbReference type="InterPro" id="IPR001653">
    <property type="entry name" value="DAP_epimerase_DapF"/>
</dbReference>
<evidence type="ECO:0000256" key="2">
    <source>
        <dbReference type="ARBA" id="ARBA00023235"/>
    </source>
</evidence>
<feature type="binding site" evidence="3">
    <location>
        <position position="192"/>
    </location>
    <ligand>
        <name>substrate</name>
    </ligand>
</feature>
<feature type="binding site" evidence="3">
    <location>
        <begin position="221"/>
        <end position="222"/>
    </location>
    <ligand>
        <name>substrate</name>
    </ligand>
</feature>